<gene>
    <name evidence="2" type="ORF">MPC4_40058</name>
</gene>
<keyword evidence="3" id="KW-1185">Reference proteome</keyword>
<sequence length="59" mass="6334">MSRRALRGRTENPGAGRLGMGSRHDPTQSLNPTLINKSGHDVVRKPVSVSRRPARSASG</sequence>
<accession>A0A8B6M9M6</accession>
<evidence type="ECO:0000313" key="2">
    <source>
        <dbReference type="EMBL" id="VTZ51461.1"/>
    </source>
</evidence>
<name>A0A8B6M9M6_METTU</name>
<evidence type="ECO:0000313" key="3">
    <source>
        <dbReference type="Proteomes" id="UP000485880"/>
    </source>
</evidence>
<dbReference type="Proteomes" id="UP000485880">
    <property type="component" value="Unassembled WGS sequence"/>
</dbReference>
<evidence type="ECO:0000256" key="1">
    <source>
        <dbReference type="SAM" id="MobiDB-lite"/>
    </source>
</evidence>
<protein>
    <submittedName>
        <fullName evidence="2">Uncharacterized protein</fullName>
    </submittedName>
</protein>
<feature type="compositionally biased region" description="Polar residues" evidence="1">
    <location>
        <begin position="27"/>
        <end position="36"/>
    </location>
</feature>
<feature type="compositionally biased region" description="Low complexity" evidence="1">
    <location>
        <begin position="45"/>
        <end position="59"/>
    </location>
</feature>
<feature type="region of interest" description="Disordered" evidence="1">
    <location>
        <begin position="1"/>
        <end position="59"/>
    </location>
</feature>
<dbReference type="AlphaFoldDB" id="A0A8B6M9M6"/>
<organism evidence="2 3">
    <name type="scientific">Methylocella tundrae</name>
    <dbReference type="NCBI Taxonomy" id="227605"/>
    <lineage>
        <taxon>Bacteria</taxon>
        <taxon>Pseudomonadati</taxon>
        <taxon>Pseudomonadota</taxon>
        <taxon>Alphaproteobacteria</taxon>
        <taxon>Hyphomicrobiales</taxon>
        <taxon>Beijerinckiaceae</taxon>
        <taxon>Methylocella</taxon>
    </lineage>
</organism>
<proteinExistence type="predicted"/>
<dbReference type="EMBL" id="CABFMQ020000098">
    <property type="protein sequence ID" value="VTZ51461.1"/>
    <property type="molecule type" value="Genomic_DNA"/>
</dbReference>
<reference evidence="2 3" key="1">
    <citation type="submission" date="2019-05" db="EMBL/GenBank/DDBJ databases">
        <authorList>
            <person name="Farhan Ul Haque M."/>
        </authorList>
    </citation>
    <scope>NUCLEOTIDE SEQUENCE [LARGE SCALE GENOMIC DNA]</scope>
    <source>
        <strain evidence="2">2</strain>
    </source>
</reference>
<comment type="caution">
    <text evidence="2">The sequence shown here is derived from an EMBL/GenBank/DDBJ whole genome shotgun (WGS) entry which is preliminary data.</text>
</comment>